<dbReference type="EMBL" id="RQJO01000007">
    <property type="protein sequence ID" value="RRB07500.1"/>
    <property type="molecule type" value="Genomic_DNA"/>
</dbReference>
<keyword evidence="6" id="KW-1185">Reference proteome</keyword>
<dbReference type="Gene3D" id="2.60.120.10">
    <property type="entry name" value="Jelly Rolls"/>
    <property type="match status" value="1"/>
</dbReference>
<evidence type="ECO:0000256" key="2">
    <source>
        <dbReference type="ARBA" id="ARBA00023125"/>
    </source>
</evidence>
<dbReference type="InterPro" id="IPR014710">
    <property type="entry name" value="RmlC-like_jellyroll"/>
</dbReference>
<dbReference type="SUPFAM" id="SSF46689">
    <property type="entry name" value="Homeodomain-like"/>
    <property type="match status" value="1"/>
</dbReference>
<keyword evidence="3" id="KW-0804">Transcription</keyword>
<dbReference type="InterPro" id="IPR037923">
    <property type="entry name" value="HTH-like"/>
</dbReference>
<gene>
    <name evidence="5" type="ORF">EHT25_06890</name>
</gene>
<dbReference type="PANTHER" id="PTHR43280">
    <property type="entry name" value="ARAC-FAMILY TRANSCRIPTIONAL REGULATOR"/>
    <property type="match status" value="1"/>
</dbReference>
<evidence type="ECO:0000256" key="1">
    <source>
        <dbReference type="ARBA" id="ARBA00023015"/>
    </source>
</evidence>
<dbReference type="InterPro" id="IPR003313">
    <property type="entry name" value="AraC-bd"/>
</dbReference>
<dbReference type="GO" id="GO:0003700">
    <property type="term" value="F:DNA-binding transcription factor activity"/>
    <property type="evidence" value="ECO:0007669"/>
    <property type="project" value="InterPro"/>
</dbReference>
<dbReference type="InterPro" id="IPR009057">
    <property type="entry name" value="Homeodomain-like_sf"/>
</dbReference>
<dbReference type="GO" id="GO:0043565">
    <property type="term" value="F:sequence-specific DNA binding"/>
    <property type="evidence" value="ECO:0007669"/>
    <property type="project" value="InterPro"/>
</dbReference>
<dbReference type="Pfam" id="PF02311">
    <property type="entry name" value="AraC_binding"/>
    <property type="match status" value="1"/>
</dbReference>
<dbReference type="OrthoDB" id="9793451at2"/>
<organism evidence="5 6">
    <name type="scientific">Larkinella rosea</name>
    <dbReference type="NCBI Taxonomy" id="2025312"/>
    <lineage>
        <taxon>Bacteria</taxon>
        <taxon>Pseudomonadati</taxon>
        <taxon>Bacteroidota</taxon>
        <taxon>Cytophagia</taxon>
        <taxon>Cytophagales</taxon>
        <taxon>Spirosomataceae</taxon>
        <taxon>Larkinella</taxon>
    </lineage>
</organism>
<dbReference type="AlphaFoldDB" id="A0A3P1C266"/>
<comment type="caution">
    <text evidence="5">The sequence shown here is derived from an EMBL/GenBank/DDBJ whole genome shotgun (WGS) entry which is preliminary data.</text>
</comment>
<name>A0A3P1C266_9BACT</name>
<reference evidence="5 6" key="1">
    <citation type="submission" date="2018-11" db="EMBL/GenBank/DDBJ databases">
        <authorList>
            <person name="Zhou Z."/>
            <person name="Wang G."/>
        </authorList>
    </citation>
    <scope>NUCLEOTIDE SEQUENCE [LARGE SCALE GENOMIC DNA]</scope>
    <source>
        <strain evidence="5 6">KCTC52004</strain>
    </source>
</reference>
<accession>A0A3P1C266</accession>
<evidence type="ECO:0000256" key="3">
    <source>
        <dbReference type="ARBA" id="ARBA00023163"/>
    </source>
</evidence>
<dbReference type="Pfam" id="PF12833">
    <property type="entry name" value="HTH_18"/>
    <property type="match status" value="1"/>
</dbReference>
<protein>
    <submittedName>
        <fullName evidence="5">Helix-turn-helix domain-containing protein</fullName>
    </submittedName>
</protein>
<dbReference type="SMART" id="SM00342">
    <property type="entry name" value="HTH_ARAC"/>
    <property type="match status" value="1"/>
</dbReference>
<sequence>MLHTEPAVFPVKNKLENEQLFKLSRFKEVIKRTKPHRHDGYFELIVLLEGSGFHWVDTKLMPIAPPMAFFLSPGQLHCWQLTSVPKGFVVMFRADFIDPKHSADLYPLAQQLERKREVLLPQPAPFADLLTAIETEYQNPSRHSLVILRAMTQILLARLLEADQQEFAPARTGDLTFRRFIDLLRQPGHLAHRVFYYADLLGVSPQHLNTICRRMHGKSAGELITEQIILEGKRHLLHTDQSITEVAEQLGFADPSHFVKYFKKITGHTPASFRKLSGF</sequence>
<evidence type="ECO:0000313" key="5">
    <source>
        <dbReference type="EMBL" id="RRB07500.1"/>
    </source>
</evidence>
<dbReference type="Gene3D" id="1.10.10.60">
    <property type="entry name" value="Homeodomain-like"/>
    <property type="match status" value="1"/>
</dbReference>
<dbReference type="InterPro" id="IPR018060">
    <property type="entry name" value="HTH_AraC"/>
</dbReference>
<dbReference type="InterPro" id="IPR020449">
    <property type="entry name" value="Tscrpt_reg_AraC-type_HTH"/>
</dbReference>
<keyword evidence="1" id="KW-0805">Transcription regulation</keyword>
<dbReference type="PROSITE" id="PS01124">
    <property type="entry name" value="HTH_ARAC_FAMILY_2"/>
    <property type="match status" value="1"/>
</dbReference>
<keyword evidence="2" id="KW-0238">DNA-binding</keyword>
<dbReference type="PANTHER" id="PTHR43280:SF32">
    <property type="entry name" value="TRANSCRIPTIONAL REGULATORY PROTEIN"/>
    <property type="match status" value="1"/>
</dbReference>
<feature type="domain" description="HTH araC/xylS-type" evidence="4">
    <location>
        <begin position="178"/>
        <end position="276"/>
    </location>
</feature>
<proteinExistence type="predicted"/>
<dbReference type="RefSeq" id="WP_124872623.1">
    <property type="nucleotide sequence ID" value="NZ_RQJO01000007.1"/>
</dbReference>
<evidence type="ECO:0000313" key="6">
    <source>
        <dbReference type="Proteomes" id="UP000271925"/>
    </source>
</evidence>
<evidence type="ECO:0000259" key="4">
    <source>
        <dbReference type="PROSITE" id="PS01124"/>
    </source>
</evidence>
<dbReference type="PRINTS" id="PR00032">
    <property type="entry name" value="HTHARAC"/>
</dbReference>
<dbReference type="Proteomes" id="UP000271925">
    <property type="component" value="Unassembled WGS sequence"/>
</dbReference>
<dbReference type="SUPFAM" id="SSF51215">
    <property type="entry name" value="Regulatory protein AraC"/>
    <property type="match status" value="1"/>
</dbReference>